<sequence length="129" mass="14536">MVSITFVATSLGSQLRHTGRYVTFIPVLGQPLSSNRYYALKLKDVIKEGDVVTCFRRCFPDIEPQLADHHDIYQQFEICPKNRGGFFVAKLMASYGVPSEFLRRNSWQALMSTPRSFTLGEASGLNNAL</sequence>
<proteinExistence type="predicted"/>
<reference evidence="1 2" key="1">
    <citation type="submission" date="2015-01" db="EMBL/GenBank/DDBJ databases">
        <title>Genome of allotetraploid Gossypium barbadense reveals genomic plasticity and fiber elongation in cotton evolution.</title>
        <authorList>
            <person name="Chen X."/>
            <person name="Liu X."/>
            <person name="Zhao B."/>
            <person name="Zheng H."/>
            <person name="Hu Y."/>
            <person name="Lu G."/>
            <person name="Yang C."/>
            <person name="Chen J."/>
            <person name="Shan C."/>
            <person name="Zhang L."/>
            <person name="Zhou Y."/>
            <person name="Wang L."/>
            <person name="Guo W."/>
            <person name="Bai Y."/>
            <person name="Ruan J."/>
            <person name="Shangguan X."/>
            <person name="Mao Y."/>
            <person name="Jiang J."/>
            <person name="Zhu Y."/>
            <person name="Lei J."/>
            <person name="Kang H."/>
            <person name="Chen S."/>
            <person name="He X."/>
            <person name="Wang R."/>
            <person name="Wang Y."/>
            <person name="Chen J."/>
            <person name="Wang L."/>
            <person name="Yu S."/>
            <person name="Wang B."/>
            <person name="Wei J."/>
            <person name="Song S."/>
            <person name="Lu X."/>
            <person name="Gao Z."/>
            <person name="Gu W."/>
            <person name="Deng X."/>
            <person name="Ma D."/>
            <person name="Wang S."/>
            <person name="Liang W."/>
            <person name="Fang L."/>
            <person name="Cai C."/>
            <person name="Zhu X."/>
            <person name="Zhou B."/>
            <person name="Zhang Y."/>
            <person name="Chen Z."/>
            <person name="Xu S."/>
            <person name="Zhu R."/>
            <person name="Wang S."/>
            <person name="Zhang T."/>
            <person name="Zhao G."/>
        </authorList>
    </citation>
    <scope>NUCLEOTIDE SEQUENCE [LARGE SCALE GENOMIC DNA]</scope>
    <source>
        <strain evidence="2">cv. Xinhai21</strain>
        <tissue evidence="1">Leaf</tissue>
    </source>
</reference>
<dbReference type="EMBL" id="KZ668830">
    <property type="protein sequence ID" value="PPR86847.1"/>
    <property type="molecule type" value="Genomic_DNA"/>
</dbReference>
<protein>
    <submittedName>
        <fullName evidence="1">Uncharacterized protein</fullName>
    </submittedName>
</protein>
<dbReference type="Pfam" id="PF06880">
    <property type="entry name" value="DUF1262"/>
    <property type="match status" value="1"/>
</dbReference>
<dbReference type="InterPro" id="IPR010683">
    <property type="entry name" value="DUF1262"/>
</dbReference>
<name>A0A2P5W711_GOSBA</name>
<evidence type="ECO:0000313" key="2">
    <source>
        <dbReference type="Proteomes" id="UP000239757"/>
    </source>
</evidence>
<dbReference type="Proteomes" id="UP000239757">
    <property type="component" value="Unassembled WGS sequence"/>
</dbReference>
<evidence type="ECO:0000313" key="1">
    <source>
        <dbReference type="EMBL" id="PPR86847.1"/>
    </source>
</evidence>
<dbReference type="AlphaFoldDB" id="A0A2P5W711"/>
<dbReference type="OrthoDB" id="1665121at2759"/>
<gene>
    <name evidence="1" type="ORF">GOBAR_AA33846</name>
</gene>
<organism evidence="1 2">
    <name type="scientific">Gossypium barbadense</name>
    <name type="common">Sea Island cotton</name>
    <name type="synonym">Hibiscus barbadensis</name>
    <dbReference type="NCBI Taxonomy" id="3634"/>
    <lineage>
        <taxon>Eukaryota</taxon>
        <taxon>Viridiplantae</taxon>
        <taxon>Streptophyta</taxon>
        <taxon>Embryophyta</taxon>
        <taxon>Tracheophyta</taxon>
        <taxon>Spermatophyta</taxon>
        <taxon>Magnoliopsida</taxon>
        <taxon>eudicotyledons</taxon>
        <taxon>Gunneridae</taxon>
        <taxon>Pentapetalae</taxon>
        <taxon>rosids</taxon>
        <taxon>malvids</taxon>
        <taxon>Malvales</taxon>
        <taxon>Malvaceae</taxon>
        <taxon>Malvoideae</taxon>
        <taxon>Gossypium</taxon>
    </lineage>
</organism>
<dbReference type="PANTHER" id="PTHR31050:SF3">
    <property type="entry name" value="OS08G0412800 PROTEIN"/>
    <property type="match status" value="1"/>
</dbReference>
<dbReference type="PANTHER" id="PTHR31050">
    <property type="entry name" value="OS08G0413200 PROTEIN"/>
    <property type="match status" value="1"/>
</dbReference>
<accession>A0A2P5W711</accession>